<sequence length="210" mass="24086">MKTWQYVTLYSMFYLSFFILISHQIVEAGSKDKLCDDTELIPSNDVGLLLGTSKYVRKGRINLYYKYRIEATVALFRDGKIQYVLVSGDNSTQSYNEPTTMQKDLIKAGIPPEKIYLDYAGFRTFDSVVRSKVVFGQDNITIISQPFHNKRALFIAQHKGINAIAFNARSVNPHYGFKTNLREIFARCKMVLDLIFGNQPKFLGEKIVIE</sequence>
<dbReference type="Pfam" id="PF02698">
    <property type="entry name" value="DUF218"/>
    <property type="match status" value="1"/>
</dbReference>
<evidence type="ECO:0000259" key="9">
    <source>
        <dbReference type="Pfam" id="PF02698"/>
    </source>
</evidence>
<organism evidence="10 11">
    <name type="scientific">Balneicella halophila</name>
    <dbReference type="NCBI Taxonomy" id="1537566"/>
    <lineage>
        <taxon>Bacteria</taxon>
        <taxon>Pseudomonadati</taxon>
        <taxon>Bacteroidota</taxon>
        <taxon>Bacteroidia</taxon>
        <taxon>Bacteroidales</taxon>
        <taxon>Balneicellaceae</taxon>
        <taxon>Balneicella</taxon>
    </lineage>
</organism>
<comment type="subcellular location">
    <subcellularLocation>
        <location evidence="1">Cell inner membrane</location>
        <topology evidence="1">Single-pass membrane protein</topology>
    </subcellularLocation>
</comment>
<dbReference type="PANTHER" id="PTHR30336:SF0">
    <property type="entry name" value="PROTEIN SANA"/>
    <property type="match status" value="1"/>
</dbReference>
<keyword evidence="5 8" id="KW-1133">Transmembrane helix</keyword>
<feature type="transmembrane region" description="Helical" evidence="8">
    <location>
        <begin position="7"/>
        <end position="26"/>
    </location>
</feature>
<dbReference type="PANTHER" id="PTHR30336">
    <property type="entry name" value="INNER MEMBRANE PROTEIN, PROBABLE PERMEASE"/>
    <property type="match status" value="1"/>
</dbReference>
<dbReference type="InterPro" id="IPR003848">
    <property type="entry name" value="DUF218"/>
</dbReference>
<name>A0A7L4UTD4_BALHA</name>
<dbReference type="CDD" id="cd06259">
    <property type="entry name" value="YdcF-like"/>
    <property type="match status" value="1"/>
</dbReference>
<evidence type="ECO:0000256" key="6">
    <source>
        <dbReference type="ARBA" id="ARBA00023136"/>
    </source>
</evidence>
<keyword evidence="3" id="KW-0997">Cell inner membrane</keyword>
<evidence type="ECO:0000256" key="7">
    <source>
        <dbReference type="ARBA" id="ARBA00037355"/>
    </source>
</evidence>
<comment type="function">
    <text evidence="7">Participates in the barrier function of the cell envelope.</text>
</comment>
<feature type="domain" description="DUF218" evidence="9">
    <location>
        <begin position="64"/>
        <end position="170"/>
    </location>
</feature>
<evidence type="ECO:0000256" key="4">
    <source>
        <dbReference type="ARBA" id="ARBA00022692"/>
    </source>
</evidence>
<keyword evidence="11" id="KW-1185">Reference proteome</keyword>
<evidence type="ECO:0000256" key="3">
    <source>
        <dbReference type="ARBA" id="ARBA00022519"/>
    </source>
</evidence>
<evidence type="ECO:0000256" key="1">
    <source>
        <dbReference type="ARBA" id="ARBA00004377"/>
    </source>
</evidence>
<evidence type="ECO:0000256" key="5">
    <source>
        <dbReference type="ARBA" id="ARBA00022989"/>
    </source>
</evidence>
<accession>A0A7L4UTD4</accession>
<dbReference type="AlphaFoldDB" id="A0A7L4UTD4"/>
<gene>
    <name evidence="10" type="ORF">C7377_0956</name>
</gene>
<reference evidence="10 11" key="1">
    <citation type="submission" date="2018-05" db="EMBL/GenBank/DDBJ databases">
        <title>Genomic Encyclopedia of Type Strains, Phase IV (KMG-IV): sequencing the most valuable type-strain genomes for metagenomic binning, comparative biology and taxonomic classification.</title>
        <authorList>
            <person name="Goeker M."/>
        </authorList>
    </citation>
    <scope>NUCLEOTIDE SEQUENCE [LARGE SCALE GENOMIC DNA]</scope>
    <source>
        <strain evidence="10 11">DSM 28579</strain>
    </source>
</reference>
<dbReference type="RefSeq" id="WP_116496153.1">
    <property type="nucleotide sequence ID" value="NZ_QENZ01000003.1"/>
</dbReference>
<proteinExistence type="predicted"/>
<keyword evidence="4 8" id="KW-0812">Transmembrane</keyword>
<protein>
    <submittedName>
        <fullName evidence="10">SanA protein</fullName>
    </submittedName>
</protein>
<dbReference type="Proteomes" id="UP000251835">
    <property type="component" value="Unassembled WGS sequence"/>
</dbReference>
<evidence type="ECO:0000256" key="2">
    <source>
        <dbReference type="ARBA" id="ARBA00022475"/>
    </source>
</evidence>
<keyword evidence="6 8" id="KW-0472">Membrane</keyword>
<dbReference type="GO" id="GO:0005886">
    <property type="term" value="C:plasma membrane"/>
    <property type="evidence" value="ECO:0007669"/>
    <property type="project" value="UniProtKB-SubCell"/>
</dbReference>
<dbReference type="OrthoDB" id="9782395at2"/>
<dbReference type="EMBL" id="QENZ01000003">
    <property type="protein sequence ID" value="PVX52627.1"/>
    <property type="molecule type" value="Genomic_DNA"/>
</dbReference>
<evidence type="ECO:0000256" key="8">
    <source>
        <dbReference type="SAM" id="Phobius"/>
    </source>
</evidence>
<dbReference type="InterPro" id="IPR051599">
    <property type="entry name" value="Cell_Envelope_Assoc"/>
</dbReference>
<evidence type="ECO:0000313" key="11">
    <source>
        <dbReference type="Proteomes" id="UP000251835"/>
    </source>
</evidence>
<keyword evidence="2" id="KW-1003">Cell membrane</keyword>
<comment type="caution">
    <text evidence="10">The sequence shown here is derived from an EMBL/GenBank/DDBJ whole genome shotgun (WGS) entry which is preliminary data.</text>
</comment>
<evidence type="ECO:0000313" key="10">
    <source>
        <dbReference type="EMBL" id="PVX52627.1"/>
    </source>
</evidence>